<dbReference type="PANTHER" id="PTHR31425:SF36">
    <property type="entry name" value="PROTEIN QUIRKY"/>
    <property type="match status" value="1"/>
</dbReference>
<evidence type="ECO:0000256" key="1">
    <source>
        <dbReference type="ARBA" id="ARBA00022737"/>
    </source>
</evidence>
<accession>A0A8J5FSE3</accession>
<dbReference type="Pfam" id="PF08372">
    <property type="entry name" value="PRT_C"/>
    <property type="match status" value="1"/>
</dbReference>
<dbReference type="InterPro" id="IPR013583">
    <property type="entry name" value="MCTP_C"/>
</dbReference>
<keyword evidence="4" id="KW-1185">Reference proteome</keyword>
<dbReference type="EMBL" id="JACMSC010000015">
    <property type="protein sequence ID" value="KAG6484691.1"/>
    <property type="molecule type" value="Genomic_DNA"/>
</dbReference>
<organism evidence="3 4">
    <name type="scientific">Zingiber officinale</name>
    <name type="common">Ginger</name>
    <name type="synonym">Amomum zingiber</name>
    <dbReference type="NCBI Taxonomy" id="94328"/>
    <lineage>
        <taxon>Eukaryota</taxon>
        <taxon>Viridiplantae</taxon>
        <taxon>Streptophyta</taxon>
        <taxon>Embryophyta</taxon>
        <taxon>Tracheophyta</taxon>
        <taxon>Spermatophyta</taxon>
        <taxon>Magnoliopsida</taxon>
        <taxon>Liliopsida</taxon>
        <taxon>Zingiberales</taxon>
        <taxon>Zingiberaceae</taxon>
        <taxon>Zingiber</taxon>
    </lineage>
</organism>
<comment type="caution">
    <text evidence="3">The sequence shown here is derived from an EMBL/GenBank/DDBJ whole genome shotgun (WGS) entry which is preliminary data.</text>
</comment>
<dbReference type="Proteomes" id="UP000734854">
    <property type="component" value="Unassembled WGS sequence"/>
</dbReference>
<feature type="domain" description="Multiple C2" evidence="2">
    <location>
        <begin position="129"/>
        <end position="200"/>
    </location>
</feature>
<name>A0A8J5FSE3_ZINOF</name>
<dbReference type="PANTHER" id="PTHR31425">
    <property type="entry name" value="PHOSPHORIBOSYLANTHRANILATE TRANSFERASE ISOFORM 1"/>
    <property type="match status" value="1"/>
</dbReference>
<sequence length="238" mass="26327">MFEPTSDRQDYRIGKVQVSTLESNRVYTNSYPLLQLLWSGVKKMGEVQLAVRFACTALLPDTCAMYALPMLPRMHYLKAIGVVHQEAVEESHHHGVGPCAAPATGVVPRVGGAHDDALLVPDQGLVPSFQASSAIPSGMDTRLSQEDTVEANELEFDPMPSMKPPEVVRAQDDRLRTVAGRVLRVMGDFATQGERVQALVVAVALGFYFLRHPIFRNPMPWASLNFFRRLPSLSDQLL</sequence>
<keyword evidence="1" id="KW-0677">Repeat</keyword>
<protein>
    <recommendedName>
        <fullName evidence="2">Multiple C2 domain-containing protein</fullName>
    </recommendedName>
</protein>
<gene>
    <name evidence="3" type="ORF">ZIOFF_053213</name>
</gene>
<dbReference type="AlphaFoldDB" id="A0A8J5FSE3"/>
<evidence type="ECO:0000313" key="3">
    <source>
        <dbReference type="EMBL" id="KAG6484691.1"/>
    </source>
</evidence>
<proteinExistence type="predicted"/>
<reference evidence="3 4" key="1">
    <citation type="submission" date="2020-08" db="EMBL/GenBank/DDBJ databases">
        <title>Plant Genome Project.</title>
        <authorList>
            <person name="Zhang R.-G."/>
        </authorList>
    </citation>
    <scope>NUCLEOTIDE SEQUENCE [LARGE SCALE GENOMIC DNA]</scope>
    <source>
        <tissue evidence="3">Rhizome</tissue>
    </source>
</reference>
<evidence type="ECO:0000259" key="2">
    <source>
        <dbReference type="Pfam" id="PF08372"/>
    </source>
</evidence>
<dbReference type="InterPro" id="IPR047259">
    <property type="entry name" value="QUIRKY-like"/>
</dbReference>
<evidence type="ECO:0000313" key="4">
    <source>
        <dbReference type="Proteomes" id="UP000734854"/>
    </source>
</evidence>